<dbReference type="AlphaFoldDB" id="X1G1C6"/>
<sequence>MYLAQKHNRDKKNSIIFVILLLLFIFSIPFYSFADNNDAFITYKITKGDTLWSISKRYNTPLELILTFNNIKDKDT</sequence>
<dbReference type="EMBL" id="BARU01000929">
    <property type="protein sequence ID" value="GAH26838.1"/>
    <property type="molecule type" value="Genomic_DNA"/>
</dbReference>
<organism evidence="2">
    <name type="scientific">marine sediment metagenome</name>
    <dbReference type="NCBI Taxonomy" id="412755"/>
    <lineage>
        <taxon>unclassified sequences</taxon>
        <taxon>metagenomes</taxon>
        <taxon>ecological metagenomes</taxon>
    </lineage>
</organism>
<comment type="caution">
    <text evidence="2">The sequence shown here is derived from an EMBL/GenBank/DDBJ whole genome shotgun (WGS) entry which is preliminary data.</text>
</comment>
<dbReference type="Gene3D" id="3.10.350.10">
    <property type="entry name" value="LysM domain"/>
    <property type="match status" value="1"/>
</dbReference>
<proteinExistence type="predicted"/>
<dbReference type="CDD" id="cd00118">
    <property type="entry name" value="LysM"/>
    <property type="match status" value="1"/>
</dbReference>
<protein>
    <recommendedName>
        <fullName evidence="1">LysM domain-containing protein</fullName>
    </recommendedName>
</protein>
<evidence type="ECO:0000313" key="2">
    <source>
        <dbReference type="EMBL" id="GAH26838.1"/>
    </source>
</evidence>
<dbReference type="SUPFAM" id="SSF54106">
    <property type="entry name" value="LysM domain"/>
    <property type="match status" value="1"/>
</dbReference>
<dbReference type="PROSITE" id="PS51782">
    <property type="entry name" value="LYSM"/>
    <property type="match status" value="1"/>
</dbReference>
<dbReference type="InterPro" id="IPR036779">
    <property type="entry name" value="LysM_dom_sf"/>
</dbReference>
<dbReference type="Pfam" id="PF01476">
    <property type="entry name" value="LysM"/>
    <property type="match status" value="1"/>
</dbReference>
<reference evidence="2" key="1">
    <citation type="journal article" date="2014" name="Front. Microbiol.">
        <title>High frequency of phylogenetically diverse reductive dehalogenase-homologous genes in deep subseafloor sedimentary metagenomes.</title>
        <authorList>
            <person name="Kawai M."/>
            <person name="Futagami T."/>
            <person name="Toyoda A."/>
            <person name="Takaki Y."/>
            <person name="Nishi S."/>
            <person name="Hori S."/>
            <person name="Arai W."/>
            <person name="Tsubouchi T."/>
            <person name="Morono Y."/>
            <person name="Uchiyama I."/>
            <person name="Ito T."/>
            <person name="Fujiyama A."/>
            <person name="Inagaki F."/>
            <person name="Takami H."/>
        </authorList>
    </citation>
    <scope>NUCLEOTIDE SEQUENCE</scope>
    <source>
        <strain evidence="2">Expedition CK06-06</strain>
    </source>
</reference>
<gene>
    <name evidence="2" type="ORF">S03H2_02693</name>
</gene>
<feature type="domain" description="LysM" evidence="1">
    <location>
        <begin position="41"/>
        <end position="76"/>
    </location>
</feature>
<accession>X1G1C6</accession>
<dbReference type="InterPro" id="IPR018392">
    <property type="entry name" value="LysM"/>
</dbReference>
<name>X1G1C6_9ZZZZ</name>
<feature type="non-terminal residue" evidence="2">
    <location>
        <position position="76"/>
    </location>
</feature>
<evidence type="ECO:0000259" key="1">
    <source>
        <dbReference type="PROSITE" id="PS51782"/>
    </source>
</evidence>